<evidence type="ECO:0000313" key="3">
    <source>
        <dbReference type="EnsemblMetazoa" id="AMEC009617-PA"/>
    </source>
</evidence>
<feature type="compositionally biased region" description="Low complexity" evidence="1">
    <location>
        <begin position="35"/>
        <end position="47"/>
    </location>
</feature>
<keyword evidence="4" id="KW-1185">Reference proteome</keyword>
<evidence type="ECO:0000256" key="1">
    <source>
        <dbReference type="SAM" id="MobiDB-lite"/>
    </source>
</evidence>
<keyword evidence="2" id="KW-1133">Transmembrane helix</keyword>
<name>A0A182TWK4_9DIPT</name>
<feature type="region of interest" description="Disordered" evidence="1">
    <location>
        <begin position="35"/>
        <end position="61"/>
    </location>
</feature>
<organism evidence="3 4">
    <name type="scientific">Anopheles melas</name>
    <dbReference type="NCBI Taxonomy" id="34690"/>
    <lineage>
        <taxon>Eukaryota</taxon>
        <taxon>Metazoa</taxon>
        <taxon>Ecdysozoa</taxon>
        <taxon>Arthropoda</taxon>
        <taxon>Hexapoda</taxon>
        <taxon>Insecta</taxon>
        <taxon>Pterygota</taxon>
        <taxon>Neoptera</taxon>
        <taxon>Endopterygota</taxon>
        <taxon>Diptera</taxon>
        <taxon>Nematocera</taxon>
        <taxon>Culicoidea</taxon>
        <taxon>Culicidae</taxon>
        <taxon>Anophelinae</taxon>
        <taxon>Anopheles</taxon>
    </lineage>
</organism>
<dbReference type="VEuPathDB" id="VectorBase:AMEC009617"/>
<keyword evidence="2" id="KW-0812">Transmembrane</keyword>
<evidence type="ECO:0000313" key="4">
    <source>
        <dbReference type="Proteomes" id="UP000075902"/>
    </source>
</evidence>
<keyword evidence="2" id="KW-0472">Membrane</keyword>
<proteinExistence type="predicted"/>
<feature type="compositionally biased region" description="Pro residues" evidence="1">
    <location>
        <begin position="48"/>
        <end position="57"/>
    </location>
</feature>
<reference evidence="3" key="2">
    <citation type="submission" date="2020-05" db="UniProtKB">
        <authorList>
            <consortium name="EnsemblMetazoa"/>
        </authorList>
    </citation>
    <scope>IDENTIFICATION</scope>
    <source>
        <strain evidence="3">CM1001059</strain>
    </source>
</reference>
<dbReference type="STRING" id="34690.A0A182TWK4"/>
<dbReference type="AlphaFoldDB" id="A0A182TWK4"/>
<feature type="transmembrane region" description="Helical" evidence="2">
    <location>
        <begin position="114"/>
        <end position="134"/>
    </location>
</feature>
<dbReference type="Proteomes" id="UP000075902">
    <property type="component" value="Unassembled WGS sequence"/>
</dbReference>
<accession>A0A182TWK4</accession>
<protein>
    <submittedName>
        <fullName evidence="3">Uncharacterized protein</fullName>
    </submittedName>
</protein>
<reference evidence="4" key="1">
    <citation type="submission" date="2014-01" db="EMBL/GenBank/DDBJ databases">
        <title>The Genome Sequence of Anopheles melas CM1001059_A (V2).</title>
        <authorList>
            <consortium name="The Broad Institute Genomics Platform"/>
            <person name="Neafsey D.E."/>
            <person name="Besansky N."/>
            <person name="Howell P."/>
            <person name="Walton C."/>
            <person name="Young S.K."/>
            <person name="Zeng Q."/>
            <person name="Gargeya S."/>
            <person name="Fitzgerald M."/>
            <person name="Haas B."/>
            <person name="Abouelleil A."/>
            <person name="Allen A.W."/>
            <person name="Alvarado L."/>
            <person name="Arachchi H.M."/>
            <person name="Berlin A.M."/>
            <person name="Chapman S.B."/>
            <person name="Gainer-Dewar J."/>
            <person name="Goldberg J."/>
            <person name="Griggs A."/>
            <person name="Gujja S."/>
            <person name="Hansen M."/>
            <person name="Howarth C."/>
            <person name="Imamovic A."/>
            <person name="Ireland A."/>
            <person name="Larimer J."/>
            <person name="McCowan C."/>
            <person name="Murphy C."/>
            <person name="Pearson M."/>
            <person name="Poon T.W."/>
            <person name="Priest M."/>
            <person name="Roberts A."/>
            <person name="Saif S."/>
            <person name="Shea T."/>
            <person name="Sisk P."/>
            <person name="Sykes S."/>
            <person name="Wortman J."/>
            <person name="Nusbaum C."/>
            <person name="Birren B."/>
        </authorList>
    </citation>
    <scope>NUCLEOTIDE SEQUENCE [LARGE SCALE GENOMIC DNA]</scope>
    <source>
        <strain evidence="4">CM1001059</strain>
    </source>
</reference>
<sequence length="174" mass="18816">MFFDAFTSLNITQVLSDYLLIVSNSVRRQFTPAASSSSSSLPGSAAPPSSPPSPPAAVPGYEAGGESVADGAGGPYELNLLTAGWCFLCETLQLARVALGGGARWLDFTDFQLFLLQIFASLLLSLLVLIALSWRKYGNRITNRFIRPSTAKEIEELKLSVARLNLPKEHTPRI</sequence>
<evidence type="ECO:0000256" key="2">
    <source>
        <dbReference type="SAM" id="Phobius"/>
    </source>
</evidence>
<dbReference type="EnsemblMetazoa" id="AMEC009617-RA">
    <property type="protein sequence ID" value="AMEC009617-PA"/>
    <property type="gene ID" value="AMEC009617"/>
</dbReference>